<evidence type="ECO:0008006" key="4">
    <source>
        <dbReference type="Google" id="ProtNLM"/>
    </source>
</evidence>
<dbReference type="EMBL" id="JACSNR010000007">
    <property type="protein sequence ID" value="MBM6923540.1"/>
    <property type="molecule type" value="Genomic_DNA"/>
</dbReference>
<keyword evidence="1" id="KW-0472">Membrane</keyword>
<reference evidence="2 3" key="1">
    <citation type="journal article" date="2021" name="Sci. Rep.">
        <title>The distribution of antibiotic resistance genes in chicken gut microbiota commensals.</title>
        <authorList>
            <person name="Juricova H."/>
            <person name="Matiasovicova J."/>
            <person name="Kubasova T."/>
            <person name="Cejkova D."/>
            <person name="Rychlik I."/>
        </authorList>
    </citation>
    <scope>NUCLEOTIDE SEQUENCE [LARGE SCALE GENOMIC DNA]</scope>
    <source>
        <strain evidence="2 3">An564</strain>
    </source>
</reference>
<feature type="transmembrane region" description="Helical" evidence="1">
    <location>
        <begin position="133"/>
        <end position="155"/>
    </location>
</feature>
<feature type="transmembrane region" description="Helical" evidence="1">
    <location>
        <begin position="30"/>
        <end position="49"/>
    </location>
</feature>
<evidence type="ECO:0000313" key="3">
    <source>
        <dbReference type="Proteomes" id="UP000724149"/>
    </source>
</evidence>
<organism evidence="2 3">
    <name type="scientific">Hydrogenoanaerobacterium saccharovorans</name>
    <dbReference type="NCBI Taxonomy" id="474960"/>
    <lineage>
        <taxon>Bacteria</taxon>
        <taxon>Bacillati</taxon>
        <taxon>Bacillota</taxon>
        <taxon>Clostridia</taxon>
        <taxon>Eubacteriales</taxon>
        <taxon>Oscillospiraceae</taxon>
        <taxon>Hydrogenoanaerobacterium</taxon>
    </lineage>
</organism>
<feature type="transmembrane region" description="Helical" evidence="1">
    <location>
        <begin position="91"/>
        <end position="113"/>
    </location>
</feature>
<dbReference type="Proteomes" id="UP000724149">
    <property type="component" value="Unassembled WGS sequence"/>
</dbReference>
<gene>
    <name evidence="2" type="ORF">H9X81_07545</name>
</gene>
<keyword evidence="1" id="KW-0812">Transmembrane</keyword>
<feature type="transmembrane region" description="Helical" evidence="1">
    <location>
        <begin position="190"/>
        <end position="212"/>
    </location>
</feature>
<sequence>MYTSVDLSALRGKKPFTGRSGGQAHLPDRWTILLGISYLLGILLGTKAMELAPENLQSGMLTIFSEHLAARTSQTLQQAVLSAFWQAAVPLTLLFLLGFCALALPLFPAVLLFEGMGYGVSVSAMLEYTTQNGISVFMGMLFLAPFILCCALIWVRFGAEAMKLSLQCWKILCAGNTGEPLALSQYCRKFFCSLGAAVLLAAANGVWVQLLASRMG</sequence>
<protein>
    <recommendedName>
        <fullName evidence="4">Stage II sporulation protein M</fullName>
    </recommendedName>
</protein>
<evidence type="ECO:0000313" key="2">
    <source>
        <dbReference type="EMBL" id="MBM6923540.1"/>
    </source>
</evidence>
<accession>A0ABS2GPY3</accession>
<comment type="caution">
    <text evidence="2">The sequence shown here is derived from an EMBL/GenBank/DDBJ whole genome shotgun (WGS) entry which is preliminary data.</text>
</comment>
<keyword evidence="1" id="KW-1133">Transmembrane helix</keyword>
<evidence type="ECO:0000256" key="1">
    <source>
        <dbReference type="SAM" id="Phobius"/>
    </source>
</evidence>
<dbReference type="RefSeq" id="WP_204721017.1">
    <property type="nucleotide sequence ID" value="NZ_JACSNR010000007.1"/>
</dbReference>
<name>A0ABS2GPY3_9FIRM</name>
<keyword evidence="3" id="KW-1185">Reference proteome</keyword>
<proteinExistence type="predicted"/>